<proteinExistence type="inferred from homology"/>
<evidence type="ECO:0000256" key="2">
    <source>
        <dbReference type="ARBA" id="ARBA00004818"/>
    </source>
</evidence>
<dbReference type="PANTHER" id="PTHR43434:SF1">
    <property type="entry name" value="PHOSPHOGLYCOLATE PHOSPHATASE"/>
    <property type="match status" value="1"/>
</dbReference>
<keyword evidence="5" id="KW-0378">Hydrolase</keyword>
<evidence type="ECO:0000313" key="5">
    <source>
        <dbReference type="EMBL" id="PUB15532.1"/>
    </source>
</evidence>
<dbReference type="SUPFAM" id="SSF56784">
    <property type="entry name" value="HAD-like"/>
    <property type="match status" value="1"/>
</dbReference>
<dbReference type="InterPro" id="IPR050155">
    <property type="entry name" value="HAD-like_hydrolase_sf"/>
</dbReference>
<dbReference type="Gene3D" id="3.40.50.1000">
    <property type="entry name" value="HAD superfamily/HAD-like"/>
    <property type="match status" value="1"/>
</dbReference>
<evidence type="ECO:0000256" key="1">
    <source>
        <dbReference type="ARBA" id="ARBA00000830"/>
    </source>
</evidence>
<dbReference type="EMBL" id="QBUD01000004">
    <property type="protein sequence ID" value="PUB15532.1"/>
    <property type="molecule type" value="Genomic_DNA"/>
</dbReference>
<dbReference type="GO" id="GO:0008967">
    <property type="term" value="F:phosphoglycolate phosphatase activity"/>
    <property type="evidence" value="ECO:0007669"/>
    <property type="project" value="UniProtKB-EC"/>
</dbReference>
<name>A0A2T6KII4_9RHOB</name>
<dbReference type="EC" id="3.1.3.18" evidence="4"/>
<protein>
    <recommendedName>
        <fullName evidence="4">phosphoglycolate phosphatase</fullName>
        <ecNumber evidence="4">3.1.3.18</ecNumber>
    </recommendedName>
</protein>
<comment type="caution">
    <text evidence="5">The sequence shown here is derived from an EMBL/GenBank/DDBJ whole genome shotgun (WGS) entry which is preliminary data.</text>
</comment>
<comment type="pathway">
    <text evidence="2">Organic acid metabolism; glycolate biosynthesis; glycolate from 2-phosphoglycolate: step 1/1.</text>
</comment>
<dbReference type="PANTHER" id="PTHR43434">
    <property type="entry name" value="PHOSPHOGLYCOLATE PHOSPHATASE"/>
    <property type="match status" value="1"/>
</dbReference>
<accession>A0A2T6KII4</accession>
<dbReference type="Gene3D" id="1.10.150.240">
    <property type="entry name" value="Putative phosphatase, domain 2"/>
    <property type="match status" value="1"/>
</dbReference>
<dbReference type="Proteomes" id="UP000244523">
    <property type="component" value="Unassembled WGS sequence"/>
</dbReference>
<dbReference type="InterPro" id="IPR041492">
    <property type="entry name" value="HAD_2"/>
</dbReference>
<comment type="similarity">
    <text evidence="3">Belongs to the HAD-like hydrolase superfamily. CbbY/CbbZ/Gph/YieH family.</text>
</comment>
<dbReference type="InterPro" id="IPR023214">
    <property type="entry name" value="HAD_sf"/>
</dbReference>
<dbReference type="SFLD" id="SFLDG01129">
    <property type="entry name" value="C1.5:_HAD__Beta-PGM__Phosphata"/>
    <property type="match status" value="1"/>
</dbReference>
<dbReference type="AlphaFoldDB" id="A0A2T6KII4"/>
<comment type="catalytic activity">
    <reaction evidence="1">
        <text>2-phosphoglycolate + H2O = glycolate + phosphate</text>
        <dbReference type="Rhea" id="RHEA:14369"/>
        <dbReference type="ChEBI" id="CHEBI:15377"/>
        <dbReference type="ChEBI" id="CHEBI:29805"/>
        <dbReference type="ChEBI" id="CHEBI:43474"/>
        <dbReference type="ChEBI" id="CHEBI:58033"/>
        <dbReference type="EC" id="3.1.3.18"/>
    </reaction>
</comment>
<keyword evidence="6" id="KW-1185">Reference proteome</keyword>
<dbReference type="NCBIfam" id="TIGR01509">
    <property type="entry name" value="HAD-SF-IA-v3"/>
    <property type="match status" value="1"/>
</dbReference>
<sequence>MPPELVIFDCDGVLVDTEPATDAILSENLTRHGLPIAPHEVHQLFAGCTMAGVEVAARKRGANLPNGWLDDIYDAVFAELRKGVPVIAGVIDLIAQCDAAGVRRAIASNGPIKKMEISLTPSGLWDLFEGRIYSGHDHGPKPKPDMLQRIMADANVAAQNTVMIDDMPAGFNAAKAAGVRCFGYVADGDPARIGDSRARPVSHMSEIAAALGLKAR</sequence>
<evidence type="ECO:0000313" key="6">
    <source>
        <dbReference type="Proteomes" id="UP000244523"/>
    </source>
</evidence>
<dbReference type="Pfam" id="PF13419">
    <property type="entry name" value="HAD_2"/>
    <property type="match status" value="1"/>
</dbReference>
<dbReference type="InterPro" id="IPR006439">
    <property type="entry name" value="HAD-SF_hydro_IA"/>
</dbReference>
<dbReference type="SFLD" id="SFLDS00003">
    <property type="entry name" value="Haloacid_Dehalogenase"/>
    <property type="match status" value="1"/>
</dbReference>
<gene>
    <name evidence="5" type="ORF">C8N45_104152</name>
</gene>
<reference evidence="5 6" key="1">
    <citation type="submission" date="2018-04" db="EMBL/GenBank/DDBJ databases">
        <title>Genomic Encyclopedia of Archaeal and Bacterial Type Strains, Phase II (KMG-II): from individual species to whole genera.</title>
        <authorList>
            <person name="Goeker M."/>
        </authorList>
    </citation>
    <scope>NUCLEOTIDE SEQUENCE [LARGE SCALE GENOMIC DNA]</scope>
    <source>
        <strain evidence="5 6">DSM 29955</strain>
    </source>
</reference>
<dbReference type="RefSeq" id="WP_108386206.1">
    <property type="nucleotide sequence ID" value="NZ_QBUD01000004.1"/>
</dbReference>
<dbReference type="InterPro" id="IPR023198">
    <property type="entry name" value="PGP-like_dom2"/>
</dbReference>
<dbReference type="GO" id="GO:0006281">
    <property type="term" value="P:DNA repair"/>
    <property type="evidence" value="ECO:0007669"/>
    <property type="project" value="TreeGrafter"/>
</dbReference>
<dbReference type="OrthoDB" id="9797743at2"/>
<evidence type="ECO:0000256" key="3">
    <source>
        <dbReference type="ARBA" id="ARBA00006171"/>
    </source>
</evidence>
<dbReference type="InterPro" id="IPR036412">
    <property type="entry name" value="HAD-like_sf"/>
</dbReference>
<organism evidence="5 6">
    <name type="scientific">Yoonia sediminilitoris</name>
    <dbReference type="NCBI Taxonomy" id="1286148"/>
    <lineage>
        <taxon>Bacteria</taxon>
        <taxon>Pseudomonadati</taxon>
        <taxon>Pseudomonadota</taxon>
        <taxon>Alphaproteobacteria</taxon>
        <taxon>Rhodobacterales</taxon>
        <taxon>Paracoccaceae</taxon>
        <taxon>Yoonia</taxon>
    </lineage>
</organism>
<evidence type="ECO:0000256" key="4">
    <source>
        <dbReference type="ARBA" id="ARBA00013078"/>
    </source>
</evidence>